<feature type="transmembrane region" description="Helical" evidence="5">
    <location>
        <begin position="277"/>
        <end position="300"/>
    </location>
</feature>
<evidence type="ECO:0000256" key="4">
    <source>
        <dbReference type="ARBA" id="ARBA00022840"/>
    </source>
</evidence>
<dbReference type="PROSITE" id="PS50011">
    <property type="entry name" value="PROTEIN_KINASE_DOM"/>
    <property type="match status" value="1"/>
</dbReference>
<dbReference type="GO" id="GO:0005776">
    <property type="term" value="C:autophagosome"/>
    <property type="evidence" value="ECO:0007669"/>
    <property type="project" value="TreeGrafter"/>
</dbReference>
<evidence type="ECO:0000256" key="5">
    <source>
        <dbReference type="SAM" id="Phobius"/>
    </source>
</evidence>
<reference evidence="8" key="1">
    <citation type="submission" date="2025-08" db="UniProtKB">
        <authorList>
            <consortium name="RefSeq"/>
        </authorList>
    </citation>
    <scope>IDENTIFICATION</scope>
</reference>
<evidence type="ECO:0000256" key="3">
    <source>
        <dbReference type="ARBA" id="ARBA00022777"/>
    </source>
</evidence>
<dbReference type="OrthoDB" id="9900565at2759"/>
<protein>
    <submittedName>
        <fullName evidence="8">Myosin light chain kinase A-like</fullName>
    </submittedName>
</protein>
<dbReference type="InterPro" id="IPR045269">
    <property type="entry name" value="Atg1-like"/>
</dbReference>
<evidence type="ECO:0000313" key="7">
    <source>
        <dbReference type="Proteomes" id="UP000515156"/>
    </source>
</evidence>
<dbReference type="PANTHER" id="PTHR24348:SF22">
    <property type="entry name" value="NON-SPECIFIC SERINE_THREONINE PROTEIN KINASE"/>
    <property type="match status" value="1"/>
</dbReference>
<name>A0A6P7YT70_9AMPH</name>
<keyword evidence="3" id="KW-0418">Kinase</keyword>
<accession>A0A6P7YT70</accession>
<keyword evidence="7" id="KW-1185">Reference proteome</keyword>
<dbReference type="InterPro" id="IPR008271">
    <property type="entry name" value="Ser/Thr_kinase_AS"/>
</dbReference>
<evidence type="ECO:0000256" key="1">
    <source>
        <dbReference type="ARBA" id="ARBA00022679"/>
    </source>
</evidence>
<keyword evidence="1" id="KW-0808">Transferase</keyword>
<dbReference type="GO" id="GO:0010506">
    <property type="term" value="P:regulation of autophagy"/>
    <property type="evidence" value="ECO:0007669"/>
    <property type="project" value="InterPro"/>
</dbReference>
<dbReference type="Gene3D" id="1.10.510.10">
    <property type="entry name" value="Transferase(Phosphotransferase) domain 1"/>
    <property type="match status" value="1"/>
</dbReference>
<dbReference type="PROSITE" id="PS00108">
    <property type="entry name" value="PROTEIN_KINASE_ST"/>
    <property type="match status" value="1"/>
</dbReference>
<dbReference type="KEGG" id="muo:115476122"/>
<dbReference type="SUPFAM" id="SSF56112">
    <property type="entry name" value="Protein kinase-like (PK-like)"/>
    <property type="match status" value="1"/>
</dbReference>
<dbReference type="PANTHER" id="PTHR24348">
    <property type="entry name" value="SERINE/THREONINE-PROTEIN KINASE UNC-51-RELATED"/>
    <property type="match status" value="1"/>
</dbReference>
<feature type="domain" description="Protein kinase" evidence="6">
    <location>
        <begin position="7"/>
        <end position="253"/>
    </location>
</feature>
<dbReference type="GO" id="GO:0016020">
    <property type="term" value="C:membrane"/>
    <property type="evidence" value="ECO:0007669"/>
    <property type="project" value="TreeGrafter"/>
</dbReference>
<evidence type="ECO:0000313" key="8">
    <source>
        <dbReference type="RefSeq" id="XP_030068158.1"/>
    </source>
</evidence>
<sequence>MELDSILSQNPALGQGCFGKVYKRRYHGKTSAIKVVPASKIDKDQLDRECRAYCQLNHKNIVKLLGQPETHGEKWYFPLEYISGSTLEDVMFKRGALTDKAKVTIIHGMCNGLNYLHMKNIVHQDLKPDNIMIEASTNRAVLIDFGLAKFISYTASVEGISSGSNFGNTAYYAPEVLLRAMRSRRSDVWAMGKIMAELILRRRLSAEITPNEVKRMLSGTKFAEPISKMLHRDKNQRVHMSDVIKSILGATSISSSTIILPGLCLVGSALLGMGAVAVGALPVASVALAISIASAVVIHVS</sequence>
<dbReference type="GO" id="GO:0005829">
    <property type="term" value="C:cytosol"/>
    <property type="evidence" value="ECO:0007669"/>
    <property type="project" value="TreeGrafter"/>
</dbReference>
<dbReference type="GO" id="GO:0004674">
    <property type="term" value="F:protein serine/threonine kinase activity"/>
    <property type="evidence" value="ECO:0007669"/>
    <property type="project" value="InterPro"/>
</dbReference>
<dbReference type="Pfam" id="PF00069">
    <property type="entry name" value="Pkinase"/>
    <property type="match status" value="1"/>
</dbReference>
<dbReference type="CDD" id="cd14014">
    <property type="entry name" value="STKc_PknB_like"/>
    <property type="match status" value="1"/>
</dbReference>
<dbReference type="SMART" id="SM00220">
    <property type="entry name" value="S_TKc"/>
    <property type="match status" value="1"/>
</dbReference>
<keyword evidence="5" id="KW-0812">Transmembrane</keyword>
<dbReference type="GeneID" id="115476122"/>
<dbReference type="Proteomes" id="UP000515156">
    <property type="component" value="Chromosome 8"/>
</dbReference>
<dbReference type="InterPro" id="IPR000719">
    <property type="entry name" value="Prot_kinase_dom"/>
</dbReference>
<dbReference type="AlphaFoldDB" id="A0A6P7YT70"/>
<organism evidence="7 8">
    <name type="scientific">Microcaecilia unicolor</name>
    <dbReference type="NCBI Taxonomy" id="1415580"/>
    <lineage>
        <taxon>Eukaryota</taxon>
        <taxon>Metazoa</taxon>
        <taxon>Chordata</taxon>
        <taxon>Craniata</taxon>
        <taxon>Vertebrata</taxon>
        <taxon>Euteleostomi</taxon>
        <taxon>Amphibia</taxon>
        <taxon>Gymnophiona</taxon>
        <taxon>Siphonopidae</taxon>
        <taxon>Microcaecilia</taxon>
    </lineage>
</organism>
<keyword evidence="5" id="KW-1133">Transmembrane helix</keyword>
<dbReference type="GO" id="GO:0000407">
    <property type="term" value="C:phagophore assembly site"/>
    <property type="evidence" value="ECO:0007669"/>
    <property type="project" value="TreeGrafter"/>
</dbReference>
<keyword evidence="4" id="KW-0067">ATP-binding</keyword>
<keyword evidence="5" id="KW-0472">Membrane</keyword>
<dbReference type="InParanoid" id="A0A6P7YT70"/>
<keyword evidence="2" id="KW-0547">Nucleotide-binding</keyword>
<evidence type="ECO:0000259" key="6">
    <source>
        <dbReference type="PROSITE" id="PS50011"/>
    </source>
</evidence>
<feature type="transmembrane region" description="Helical" evidence="5">
    <location>
        <begin position="247"/>
        <end position="271"/>
    </location>
</feature>
<dbReference type="InterPro" id="IPR011009">
    <property type="entry name" value="Kinase-like_dom_sf"/>
</dbReference>
<gene>
    <name evidence="8" type="primary">LOC115476122</name>
</gene>
<dbReference type="GO" id="GO:0000045">
    <property type="term" value="P:autophagosome assembly"/>
    <property type="evidence" value="ECO:0007669"/>
    <property type="project" value="TreeGrafter"/>
</dbReference>
<evidence type="ECO:0000256" key="2">
    <source>
        <dbReference type="ARBA" id="ARBA00022741"/>
    </source>
</evidence>
<proteinExistence type="predicted"/>
<dbReference type="GO" id="GO:0005524">
    <property type="term" value="F:ATP binding"/>
    <property type="evidence" value="ECO:0007669"/>
    <property type="project" value="UniProtKB-KW"/>
</dbReference>
<dbReference type="RefSeq" id="XP_030068158.1">
    <property type="nucleotide sequence ID" value="XM_030212298.1"/>
</dbReference>